<dbReference type="InterPro" id="IPR015424">
    <property type="entry name" value="PyrdxlP-dep_Trfase"/>
</dbReference>
<dbReference type="InterPro" id="IPR015421">
    <property type="entry name" value="PyrdxlP-dep_Trfase_major"/>
</dbReference>
<evidence type="ECO:0000259" key="7">
    <source>
        <dbReference type="Pfam" id="PF00155"/>
    </source>
</evidence>
<dbReference type="InterPro" id="IPR004838">
    <property type="entry name" value="NHTrfase_class1_PyrdxlP-BS"/>
</dbReference>
<protein>
    <recommendedName>
        <fullName evidence="6">Aminotransferase</fullName>
        <ecNumber evidence="6">2.6.1.-</ecNumber>
    </recommendedName>
</protein>
<sequence>MVRHSATLAIDETLRARKAAGQRVLHLGFGEAGLPVPDEVAAALRDAAGRNGYGPVAGSPEARRAAAGWFTRRGLPTSAGQVVFGPGSKPLLYALLAALPGDVVLPAPAWVSYAAQSALVGKRVIGVPVPPEAGGVPDPERLARVLREERPGVLVLTVPDNPTGTVARAEHVRAVCELAERHGLAVLADEIYGELVHDGTPPPVSPAAWLPARTVVTGGLSKSLALGGWRIGFARVPAGPWGEELLAGVTGVASEIWSSAAAPTQAAAAYVLDDPPAVLAHVAAARRLHAAVVRAAHAAFTEAGALCRPPEAGFYLYPDLAPLRAGLAARGVDGSAALAAALLDEHGVGVLPGEAFGDEPGALRFRVATSLLYGETEAERWRALRADDPLALPWIADALDRLRAALAALTAPPARP</sequence>
<evidence type="ECO:0000256" key="6">
    <source>
        <dbReference type="RuleBase" id="RU000481"/>
    </source>
</evidence>
<evidence type="ECO:0000256" key="3">
    <source>
        <dbReference type="ARBA" id="ARBA00022576"/>
    </source>
</evidence>
<evidence type="ECO:0000256" key="4">
    <source>
        <dbReference type="ARBA" id="ARBA00022679"/>
    </source>
</evidence>
<dbReference type="InterPro" id="IPR004839">
    <property type="entry name" value="Aminotransferase_I/II_large"/>
</dbReference>
<dbReference type="InterPro" id="IPR015422">
    <property type="entry name" value="PyrdxlP-dep_Trfase_small"/>
</dbReference>
<keyword evidence="5" id="KW-0663">Pyridoxal phosphate</keyword>
<dbReference type="Gene3D" id="3.90.1150.10">
    <property type="entry name" value="Aspartate Aminotransferase, domain 1"/>
    <property type="match status" value="1"/>
</dbReference>
<name>A0A1W7CY45_9ACTN</name>
<dbReference type="InterPro" id="IPR050596">
    <property type="entry name" value="AspAT/PAT-like"/>
</dbReference>
<dbReference type="KEGG" id="smao:CAG99_12875"/>
<dbReference type="GO" id="GO:0008483">
    <property type="term" value="F:transaminase activity"/>
    <property type="evidence" value="ECO:0007669"/>
    <property type="project" value="UniProtKB-KW"/>
</dbReference>
<dbReference type="CDD" id="cd00609">
    <property type="entry name" value="AAT_like"/>
    <property type="match status" value="1"/>
</dbReference>
<dbReference type="PROSITE" id="PS00105">
    <property type="entry name" value="AA_TRANSFER_CLASS_1"/>
    <property type="match status" value="1"/>
</dbReference>
<proteinExistence type="inferred from homology"/>
<evidence type="ECO:0000313" key="8">
    <source>
        <dbReference type="EMBL" id="ARQ69645.1"/>
    </source>
</evidence>
<gene>
    <name evidence="8" type="ORF">CAG99_12875</name>
</gene>
<keyword evidence="3 6" id="KW-0032">Aminotransferase</keyword>
<evidence type="ECO:0000256" key="2">
    <source>
        <dbReference type="ARBA" id="ARBA00007441"/>
    </source>
</evidence>
<dbReference type="Pfam" id="PF00155">
    <property type="entry name" value="Aminotran_1_2"/>
    <property type="match status" value="1"/>
</dbReference>
<dbReference type="GO" id="GO:0030170">
    <property type="term" value="F:pyridoxal phosphate binding"/>
    <property type="evidence" value="ECO:0007669"/>
    <property type="project" value="InterPro"/>
</dbReference>
<dbReference type="AlphaFoldDB" id="A0A1W7CY45"/>
<keyword evidence="4 6" id="KW-0808">Transferase</keyword>
<dbReference type="OrthoDB" id="2192472at2"/>
<comment type="cofactor">
    <cofactor evidence="1 6">
        <name>pyridoxal 5'-phosphate</name>
        <dbReference type="ChEBI" id="CHEBI:597326"/>
    </cofactor>
</comment>
<feature type="domain" description="Aminotransferase class I/classII large" evidence="7">
    <location>
        <begin position="26"/>
        <end position="369"/>
    </location>
</feature>
<accession>A0A1W7CY45</accession>
<dbReference type="PANTHER" id="PTHR46383">
    <property type="entry name" value="ASPARTATE AMINOTRANSFERASE"/>
    <property type="match status" value="1"/>
</dbReference>
<dbReference type="RefSeq" id="WP_086159491.1">
    <property type="nucleotide sequence ID" value="NZ_CP021121.1"/>
</dbReference>
<dbReference type="SUPFAM" id="SSF53383">
    <property type="entry name" value="PLP-dependent transferases"/>
    <property type="match status" value="1"/>
</dbReference>
<dbReference type="PANTHER" id="PTHR46383:SF1">
    <property type="entry name" value="ASPARTATE AMINOTRANSFERASE"/>
    <property type="match status" value="1"/>
</dbReference>
<dbReference type="EC" id="2.6.1.-" evidence="6"/>
<dbReference type="EMBL" id="CP021121">
    <property type="protein sequence ID" value="ARQ69645.1"/>
    <property type="molecule type" value="Genomic_DNA"/>
</dbReference>
<reference evidence="8 9" key="1">
    <citation type="submission" date="2017-05" db="EMBL/GenBank/DDBJ databases">
        <title>Complete genome sequence of Streptomyces sp. SCSIO 03032 revealed the diverse biosynthetic pathways for its bioactive secondary metabolites.</title>
        <authorList>
            <person name="Ma L."/>
            <person name="Zhu Y."/>
            <person name="Zhang W."/>
            <person name="Zhang G."/>
            <person name="Tian X."/>
            <person name="Zhang S."/>
            <person name="Zhang C."/>
        </authorList>
    </citation>
    <scope>NUCLEOTIDE SEQUENCE [LARGE SCALE GENOMIC DNA]</scope>
    <source>
        <strain evidence="8 9">SCSIO 03032</strain>
    </source>
</reference>
<evidence type="ECO:0000313" key="9">
    <source>
        <dbReference type="Proteomes" id="UP000194218"/>
    </source>
</evidence>
<organism evidence="8 9">
    <name type="scientific">Streptomyces marincola</name>
    <dbReference type="NCBI Taxonomy" id="2878388"/>
    <lineage>
        <taxon>Bacteria</taxon>
        <taxon>Bacillati</taxon>
        <taxon>Actinomycetota</taxon>
        <taxon>Actinomycetes</taxon>
        <taxon>Kitasatosporales</taxon>
        <taxon>Streptomycetaceae</taxon>
        <taxon>Streptomyces</taxon>
    </lineage>
</organism>
<evidence type="ECO:0000256" key="1">
    <source>
        <dbReference type="ARBA" id="ARBA00001933"/>
    </source>
</evidence>
<keyword evidence="9" id="KW-1185">Reference proteome</keyword>
<dbReference type="Proteomes" id="UP000194218">
    <property type="component" value="Chromosome"/>
</dbReference>
<dbReference type="GO" id="GO:0006520">
    <property type="term" value="P:amino acid metabolic process"/>
    <property type="evidence" value="ECO:0007669"/>
    <property type="project" value="InterPro"/>
</dbReference>
<comment type="similarity">
    <text evidence="2 6">Belongs to the class-I pyridoxal-phosphate-dependent aminotransferase family.</text>
</comment>
<dbReference type="Gene3D" id="3.40.640.10">
    <property type="entry name" value="Type I PLP-dependent aspartate aminotransferase-like (Major domain)"/>
    <property type="match status" value="1"/>
</dbReference>
<evidence type="ECO:0000256" key="5">
    <source>
        <dbReference type="ARBA" id="ARBA00022898"/>
    </source>
</evidence>